<dbReference type="PROSITE" id="PS50811">
    <property type="entry name" value="WRKY"/>
    <property type="match status" value="1"/>
</dbReference>
<keyword evidence="5" id="KW-0539">Nucleus</keyword>
<evidence type="ECO:0000256" key="3">
    <source>
        <dbReference type="ARBA" id="ARBA00023125"/>
    </source>
</evidence>
<organism evidence="8 9">
    <name type="scientific">Vigna mungo</name>
    <name type="common">Black gram</name>
    <name type="synonym">Phaseolus mungo</name>
    <dbReference type="NCBI Taxonomy" id="3915"/>
    <lineage>
        <taxon>Eukaryota</taxon>
        <taxon>Viridiplantae</taxon>
        <taxon>Streptophyta</taxon>
        <taxon>Embryophyta</taxon>
        <taxon>Tracheophyta</taxon>
        <taxon>Spermatophyta</taxon>
        <taxon>Magnoliopsida</taxon>
        <taxon>eudicotyledons</taxon>
        <taxon>Gunneridae</taxon>
        <taxon>Pentapetalae</taxon>
        <taxon>rosids</taxon>
        <taxon>fabids</taxon>
        <taxon>Fabales</taxon>
        <taxon>Fabaceae</taxon>
        <taxon>Papilionoideae</taxon>
        <taxon>50 kb inversion clade</taxon>
        <taxon>NPAAA clade</taxon>
        <taxon>indigoferoid/millettioid clade</taxon>
        <taxon>Phaseoleae</taxon>
        <taxon>Vigna</taxon>
    </lineage>
</organism>
<dbReference type="Pfam" id="PF10533">
    <property type="entry name" value="Plant_zn_clust"/>
    <property type="match status" value="1"/>
</dbReference>
<dbReference type="GO" id="GO:0003700">
    <property type="term" value="F:DNA-binding transcription factor activity"/>
    <property type="evidence" value="ECO:0007669"/>
    <property type="project" value="InterPro"/>
</dbReference>
<evidence type="ECO:0000256" key="5">
    <source>
        <dbReference type="ARBA" id="ARBA00023242"/>
    </source>
</evidence>
<accession>A0AAQ3MJ23</accession>
<dbReference type="InterPro" id="IPR003657">
    <property type="entry name" value="WRKY_dom"/>
</dbReference>
<evidence type="ECO:0000256" key="1">
    <source>
        <dbReference type="ARBA" id="ARBA00004123"/>
    </source>
</evidence>
<evidence type="ECO:0000259" key="7">
    <source>
        <dbReference type="PROSITE" id="PS50811"/>
    </source>
</evidence>
<dbReference type="SUPFAM" id="SSF118290">
    <property type="entry name" value="WRKY DNA-binding domain"/>
    <property type="match status" value="1"/>
</dbReference>
<dbReference type="GO" id="GO:0005516">
    <property type="term" value="F:calmodulin binding"/>
    <property type="evidence" value="ECO:0007669"/>
    <property type="project" value="UniProtKB-ARBA"/>
</dbReference>
<dbReference type="InterPro" id="IPR044810">
    <property type="entry name" value="WRKY_plant"/>
</dbReference>
<sequence length="357" mass="38707">MAVELMGFPKIDDQKAIQEAASEGLKGMEHLIRILSHQPSHLNTDLTDVTVSKFKKLISLLNRTGHARFRRAPLQVNPPEPVQTPEPLQTLAPAHNPPSAPLHLPPPQTANLSLPALFASPAPVHHASGSVTLDFTKPHNALRNSKAKSVELEFSKETFSVSSNSSFMSSAITGDGSVSNGKIFLAPPPPPPATSAGKPPAFKKRCLEHRENSDDVSGSGKCHCVKRRYTASNHVSGVRQRLGVNDLGSGAVKCINRKNRVKKTVRVPAISSKIADIPPDEYSWRKYGQKPIKGSPYPRGYYKCSTVRGCPARKHVERAPDDPAMLIVTYEGEHRHAVQAAMQENAAGVVGLVFEST</sequence>
<dbReference type="InterPro" id="IPR036576">
    <property type="entry name" value="WRKY_dom_sf"/>
</dbReference>
<reference evidence="8 9" key="1">
    <citation type="journal article" date="2023" name="Life. Sci Alliance">
        <title>Evolutionary insights into 3D genome organization and epigenetic landscape of Vigna mungo.</title>
        <authorList>
            <person name="Junaid A."/>
            <person name="Singh B."/>
            <person name="Bhatia S."/>
        </authorList>
    </citation>
    <scope>NUCLEOTIDE SEQUENCE [LARGE SCALE GENOMIC DNA]</scope>
    <source>
        <strain evidence="8">Urdbean</strain>
    </source>
</reference>
<keyword evidence="4" id="KW-0804">Transcription</keyword>
<dbReference type="Pfam" id="PF03106">
    <property type="entry name" value="WRKY"/>
    <property type="match status" value="1"/>
</dbReference>
<proteinExistence type="predicted"/>
<dbReference type="SMART" id="SM00774">
    <property type="entry name" value="WRKY"/>
    <property type="match status" value="1"/>
</dbReference>
<dbReference type="Gene3D" id="2.20.25.80">
    <property type="entry name" value="WRKY domain"/>
    <property type="match status" value="1"/>
</dbReference>
<dbReference type="PANTHER" id="PTHR31282">
    <property type="entry name" value="WRKY TRANSCRIPTION FACTOR 21-RELATED"/>
    <property type="match status" value="1"/>
</dbReference>
<evidence type="ECO:0000256" key="6">
    <source>
        <dbReference type="SAM" id="MobiDB-lite"/>
    </source>
</evidence>
<evidence type="ECO:0000313" key="8">
    <source>
        <dbReference type="EMBL" id="WVY91881.1"/>
    </source>
</evidence>
<dbReference type="InterPro" id="IPR018872">
    <property type="entry name" value="Zn-cluster-dom"/>
</dbReference>
<gene>
    <name evidence="8" type="ORF">V8G54_037395</name>
</gene>
<dbReference type="EMBL" id="CP144690">
    <property type="protein sequence ID" value="WVY91881.1"/>
    <property type="molecule type" value="Genomic_DNA"/>
</dbReference>
<dbReference type="FunFam" id="2.20.25.80:FF:000004">
    <property type="entry name" value="WRKY transcription factor 65"/>
    <property type="match status" value="1"/>
</dbReference>
<keyword evidence="2" id="KW-0805">Transcription regulation</keyword>
<name>A0AAQ3MJ23_VIGMU</name>
<evidence type="ECO:0000256" key="4">
    <source>
        <dbReference type="ARBA" id="ARBA00023163"/>
    </source>
</evidence>
<protein>
    <recommendedName>
        <fullName evidence="7">WRKY domain-containing protein</fullName>
    </recommendedName>
</protein>
<comment type="subcellular location">
    <subcellularLocation>
        <location evidence="1">Nucleus</location>
    </subcellularLocation>
</comment>
<dbReference type="Proteomes" id="UP001374535">
    <property type="component" value="Chromosome 11"/>
</dbReference>
<feature type="domain" description="WRKY" evidence="7">
    <location>
        <begin position="273"/>
        <end position="339"/>
    </location>
</feature>
<dbReference type="GO" id="GO:0005634">
    <property type="term" value="C:nucleus"/>
    <property type="evidence" value="ECO:0007669"/>
    <property type="project" value="UniProtKB-SubCell"/>
</dbReference>
<keyword evidence="3" id="KW-0238">DNA-binding</keyword>
<evidence type="ECO:0000256" key="2">
    <source>
        <dbReference type="ARBA" id="ARBA00023015"/>
    </source>
</evidence>
<keyword evidence="9" id="KW-1185">Reference proteome</keyword>
<dbReference type="AlphaFoldDB" id="A0AAQ3MJ23"/>
<feature type="region of interest" description="Disordered" evidence="6">
    <location>
        <begin position="75"/>
        <end position="98"/>
    </location>
</feature>
<dbReference type="GO" id="GO:0043565">
    <property type="term" value="F:sequence-specific DNA binding"/>
    <property type="evidence" value="ECO:0007669"/>
    <property type="project" value="InterPro"/>
</dbReference>
<evidence type="ECO:0000313" key="9">
    <source>
        <dbReference type="Proteomes" id="UP001374535"/>
    </source>
</evidence>